<organism evidence="2 3">
    <name type="scientific">Enterobacter cancerogenus</name>
    <dbReference type="NCBI Taxonomy" id="69218"/>
    <lineage>
        <taxon>Bacteria</taxon>
        <taxon>Pseudomonadati</taxon>
        <taxon>Pseudomonadota</taxon>
        <taxon>Gammaproteobacteria</taxon>
        <taxon>Enterobacterales</taxon>
        <taxon>Enterobacteriaceae</taxon>
        <taxon>Enterobacter</taxon>
        <taxon>Enterobacter cloacae complex</taxon>
    </lineage>
</organism>
<proteinExistence type="predicted"/>
<feature type="domain" description="ATP-citrate synthase/succinyl-CoA ligase C-terminal" evidence="1">
    <location>
        <begin position="2"/>
        <end position="71"/>
    </location>
</feature>
<dbReference type="EMBL" id="CAADIW010000072">
    <property type="protein sequence ID" value="VFS44302.1"/>
    <property type="molecule type" value="Genomic_DNA"/>
</dbReference>
<evidence type="ECO:0000313" key="2">
    <source>
        <dbReference type="EMBL" id="VFS44302.1"/>
    </source>
</evidence>
<dbReference type="InterPro" id="IPR016102">
    <property type="entry name" value="Succinyl-CoA_synth-like"/>
</dbReference>
<sequence length="83" mass="8803">MLGFGAHDDPVGVMIDAIQEAQAIAKADNRPAGHSGYVLGTDQDPQSLAQQCERLTDAWRDLASSSTNTGLLAREFVCKGENA</sequence>
<dbReference type="Proteomes" id="UP000351155">
    <property type="component" value="Unassembled WGS sequence"/>
</dbReference>
<gene>
    <name evidence="2" type="primary">yahF_2</name>
    <name evidence="2" type="ORF">NCTC12126_05602</name>
</gene>
<dbReference type="Gene3D" id="3.40.50.261">
    <property type="entry name" value="Succinyl-CoA synthetase domains"/>
    <property type="match status" value="1"/>
</dbReference>
<dbReference type="Pfam" id="PF00549">
    <property type="entry name" value="Ligase_CoA"/>
    <property type="match status" value="1"/>
</dbReference>
<protein>
    <submittedName>
        <fullName evidence="2">Protein YahF</fullName>
    </submittedName>
</protein>
<name>A0A484Z743_9ENTR</name>
<evidence type="ECO:0000259" key="1">
    <source>
        <dbReference type="Pfam" id="PF00549"/>
    </source>
</evidence>
<dbReference type="AlphaFoldDB" id="A0A484Z743"/>
<dbReference type="GO" id="GO:0003824">
    <property type="term" value="F:catalytic activity"/>
    <property type="evidence" value="ECO:0007669"/>
    <property type="project" value="InterPro"/>
</dbReference>
<reference evidence="2 3" key="1">
    <citation type="submission" date="2019-03" db="EMBL/GenBank/DDBJ databases">
        <authorList>
            <consortium name="Pathogen Informatics"/>
        </authorList>
    </citation>
    <scope>NUCLEOTIDE SEQUENCE [LARGE SCALE GENOMIC DNA]</scope>
    <source>
        <strain evidence="2 3">NCTC12126</strain>
    </source>
</reference>
<evidence type="ECO:0000313" key="3">
    <source>
        <dbReference type="Proteomes" id="UP000351155"/>
    </source>
</evidence>
<accession>A0A484Z743</accession>
<dbReference type="InterPro" id="IPR005811">
    <property type="entry name" value="SUCC_ACL_C"/>
</dbReference>